<protein>
    <submittedName>
        <fullName evidence="1">Uncharacterized protein</fullName>
    </submittedName>
</protein>
<feature type="non-terminal residue" evidence="1">
    <location>
        <position position="66"/>
    </location>
</feature>
<proteinExistence type="predicted"/>
<dbReference type="Proteomes" id="UP000479000">
    <property type="component" value="Unassembled WGS sequence"/>
</dbReference>
<keyword evidence="2" id="KW-1185">Reference proteome</keyword>
<organism evidence="1 2">
    <name type="scientific">Nesidiocoris tenuis</name>
    <dbReference type="NCBI Taxonomy" id="355587"/>
    <lineage>
        <taxon>Eukaryota</taxon>
        <taxon>Metazoa</taxon>
        <taxon>Ecdysozoa</taxon>
        <taxon>Arthropoda</taxon>
        <taxon>Hexapoda</taxon>
        <taxon>Insecta</taxon>
        <taxon>Pterygota</taxon>
        <taxon>Neoptera</taxon>
        <taxon>Paraneoptera</taxon>
        <taxon>Hemiptera</taxon>
        <taxon>Heteroptera</taxon>
        <taxon>Panheteroptera</taxon>
        <taxon>Cimicomorpha</taxon>
        <taxon>Miridae</taxon>
        <taxon>Dicyphina</taxon>
        <taxon>Nesidiocoris</taxon>
    </lineage>
</organism>
<dbReference type="AlphaFoldDB" id="A0A6H5FWU5"/>
<name>A0A6H5FWU5_9HEMI</name>
<evidence type="ECO:0000313" key="2">
    <source>
        <dbReference type="Proteomes" id="UP000479000"/>
    </source>
</evidence>
<dbReference type="EMBL" id="CADCXU010001864">
    <property type="protein sequence ID" value="CAA9994267.1"/>
    <property type="molecule type" value="Genomic_DNA"/>
</dbReference>
<evidence type="ECO:0000313" key="1">
    <source>
        <dbReference type="EMBL" id="CAA9994267.1"/>
    </source>
</evidence>
<reference evidence="1 2" key="1">
    <citation type="submission" date="2020-02" db="EMBL/GenBank/DDBJ databases">
        <authorList>
            <person name="Ferguson B K."/>
        </authorList>
    </citation>
    <scope>NUCLEOTIDE SEQUENCE [LARGE SCALE GENOMIC DNA]</scope>
</reference>
<sequence length="66" mass="7313">MDVPESAGSEFPRDWLNSSRCLVPFFFFLKMAPSVWEVGNTLLNNGPARTVNQGPSLVTATNDRNI</sequence>
<gene>
    <name evidence="1" type="ORF">NTEN_LOCUS1083</name>
</gene>
<accession>A0A6H5FWU5</accession>